<dbReference type="Pfam" id="PF22622">
    <property type="entry name" value="MFE-2_hydrat-2_N"/>
    <property type="match status" value="1"/>
</dbReference>
<evidence type="ECO:0000256" key="1">
    <source>
        <dbReference type="SAM" id="MobiDB-lite"/>
    </source>
</evidence>
<organism evidence="4 5">
    <name type="scientific">Moesziomyces aphidis</name>
    <name type="common">Pseudozyma aphidis</name>
    <dbReference type="NCBI Taxonomy" id="84754"/>
    <lineage>
        <taxon>Eukaryota</taxon>
        <taxon>Fungi</taxon>
        <taxon>Dikarya</taxon>
        <taxon>Basidiomycota</taxon>
        <taxon>Ustilaginomycotina</taxon>
        <taxon>Ustilaginomycetes</taxon>
        <taxon>Ustilaginales</taxon>
        <taxon>Ustilaginaceae</taxon>
        <taxon>Moesziomyces</taxon>
    </lineage>
</organism>
<keyword evidence="5" id="KW-1185">Reference proteome</keyword>
<evidence type="ECO:0000313" key="5">
    <source>
        <dbReference type="Proteomes" id="UP000019462"/>
    </source>
</evidence>
<dbReference type="GO" id="GO:0003857">
    <property type="term" value="F:(3S)-3-hydroxyacyl-CoA dehydrogenase (NAD+) activity"/>
    <property type="evidence" value="ECO:0007669"/>
    <property type="project" value="TreeGrafter"/>
</dbReference>
<reference evidence="4 5" key="1">
    <citation type="journal article" date="2014" name="Genome Announc.">
        <title>Genome sequence of the basidiomycetous fungus Pseudozyma aphidis DSM70725, an efficient producer of biosurfactant mannosylerythritol lipids.</title>
        <authorList>
            <person name="Lorenz S."/>
            <person name="Guenther M."/>
            <person name="Grumaz C."/>
            <person name="Rupp S."/>
            <person name="Zibek S."/>
            <person name="Sohn K."/>
        </authorList>
    </citation>
    <scope>NUCLEOTIDE SEQUENCE [LARGE SCALE GENOMIC DNA]</scope>
    <source>
        <strain evidence="5">ATCC 32657 / CBS 517.83 / DSM 70725 / JCM 10318 / NBRC 10182 / NRRL Y-7954 / St-0401</strain>
    </source>
</reference>
<dbReference type="Gene3D" id="3.10.129.10">
    <property type="entry name" value="Hotdog Thioesterase"/>
    <property type="match status" value="1"/>
</dbReference>
<dbReference type="GO" id="GO:0004300">
    <property type="term" value="F:enoyl-CoA hydratase activity"/>
    <property type="evidence" value="ECO:0007669"/>
    <property type="project" value="TreeGrafter"/>
</dbReference>
<dbReference type="InterPro" id="IPR029069">
    <property type="entry name" value="HotDog_dom_sf"/>
</dbReference>
<dbReference type="PANTHER" id="PTHR13078:SF57">
    <property type="entry name" value="DEHYDRATASE, PUTATIVE (AFU_ORTHOLOGUE AFUA_5G00640)-RELATED"/>
    <property type="match status" value="1"/>
</dbReference>
<gene>
    <name evidence="4" type="ORF">PaG_02737</name>
</gene>
<dbReference type="AlphaFoldDB" id="W3VQA3"/>
<proteinExistence type="predicted"/>
<feature type="region of interest" description="Disordered" evidence="1">
    <location>
        <begin position="107"/>
        <end position="138"/>
    </location>
</feature>
<name>W3VQA3_MOEAP</name>
<feature type="domain" description="Peroxisomal multifunctional enzyme type 2-like N-terminal" evidence="3">
    <location>
        <begin position="212"/>
        <end position="344"/>
    </location>
</feature>
<dbReference type="HOGENOM" id="CLU_040078_3_1_1"/>
<evidence type="ECO:0000259" key="3">
    <source>
        <dbReference type="Pfam" id="PF22622"/>
    </source>
</evidence>
<feature type="region of interest" description="Disordered" evidence="1">
    <location>
        <begin position="1"/>
        <end position="26"/>
    </location>
</feature>
<feature type="region of interest" description="Disordered" evidence="1">
    <location>
        <begin position="68"/>
        <end position="89"/>
    </location>
</feature>
<dbReference type="Proteomes" id="UP000019462">
    <property type="component" value="Unassembled WGS sequence"/>
</dbReference>
<dbReference type="SUPFAM" id="SSF54637">
    <property type="entry name" value="Thioesterase/thiol ester dehydrase-isomerase"/>
    <property type="match status" value="2"/>
</dbReference>
<feature type="compositionally biased region" description="Basic and acidic residues" evidence="1">
    <location>
        <begin position="1"/>
        <end position="10"/>
    </location>
</feature>
<dbReference type="GO" id="GO:0044594">
    <property type="term" value="F:17-beta-hydroxysteroid dehydrogenase (NAD+) activity"/>
    <property type="evidence" value="ECO:0007669"/>
    <property type="project" value="TreeGrafter"/>
</dbReference>
<feature type="domain" description="MaoC-like" evidence="2">
    <location>
        <begin position="366"/>
        <end position="492"/>
    </location>
</feature>
<accession>W3VQA3</accession>
<dbReference type="OrthoDB" id="60204at2759"/>
<comment type="caution">
    <text evidence="4">The sequence shown here is derived from an EMBL/GenBank/DDBJ whole genome shotgun (WGS) entry which is preliminary data.</text>
</comment>
<dbReference type="GO" id="GO:0006635">
    <property type="term" value="P:fatty acid beta-oxidation"/>
    <property type="evidence" value="ECO:0007669"/>
    <property type="project" value="TreeGrafter"/>
</dbReference>
<dbReference type="PANTHER" id="PTHR13078">
    <property type="entry name" value="PEROXISOMAL MULTIFUNCTIONAL ENZYME TYPE 2-RELATED"/>
    <property type="match status" value="1"/>
</dbReference>
<sequence length="518" mass="55572">MTAPLKRLEQRLSVGRTGGATTSPSRRQHLLLVPQPTYAERFNRLGTSAGLTSCTTAKALSFSLYGQVTDKPSEPSHRPGSMSSSTVLGRRGGLSASLLGRISAGRRFSTRRTLDSARPQPASSPHLPPATSACSRTPTSYNPLLSSSPFTTTSSLLAPARFRPFSYSARTLQPIVHIPGDPKNIMSKPVNANVDFDKTVGHDAGTQPVAWNRRDLLTYAVSIGVGPEDLDYAYEREAGFRAFPTYPVVLALKGTSQDTTVFSEMVSSRAAVPGFPSLDLNTVVHGEQSIEIHAPLPLVSGEGWKLEKRISAVHDRPNGLVMETEMRLVSPVGRNHATIIGSSFYRGGGQGTGFSKALSKRLPQPKAPSREPDFVLAEKTTLQQAMLYRLSGDYNPIHIDGGLGKKVGLGGTILHGLCSFGFAARAVLKAVDPNDGVPANLTNSSARHELEAFAVRFTSPVKPGDELETKVWIIGTKDGKTEIAFEQFVKATGKKSLGAGYARVVKIPNNDAARFAKL</sequence>
<dbReference type="InterPro" id="IPR054357">
    <property type="entry name" value="MFE-2_N"/>
</dbReference>
<dbReference type="InterPro" id="IPR002539">
    <property type="entry name" value="MaoC-like_dom"/>
</dbReference>
<evidence type="ECO:0000313" key="4">
    <source>
        <dbReference type="EMBL" id="ETS62967.1"/>
    </source>
</evidence>
<dbReference type="EMBL" id="AWNI01000009">
    <property type="protein sequence ID" value="ETS62967.1"/>
    <property type="molecule type" value="Genomic_DNA"/>
</dbReference>
<dbReference type="Pfam" id="PF01575">
    <property type="entry name" value="MaoC_dehydratas"/>
    <property type="match status" value="1"/>
</dbReference>
<dbReference type="GO" id="GO:0005777">
    <property type="term" value="C:peroxisome"/>
    <property type="evidence" value="ECO:0007669"/>
    <property type="project" value="TreeGrafter"/>
</dbReference>
<protein>
    <submittedName>
        <fullName evidence="4">Uncharacterized protein</fullName>
    </submittedName>
</protein>
<evidence type="ECO:0000259" key="2">
    <source>
        <dbReference type="Pfam" id="PF01575"/>
    </source>
</evidence>